<feature type="transmembrane region" description="Helical" evidence="1">
    <location>
        <begin position="43"/>
        <end position="60"/>
    </location>
</feature>
<keyword evidence="1" id="KW-0472">Membrane</keyword>
<evidence type="ECO:0000256" key="1">
    <source>
        <dbReference type="SAM" id="Phobius"/>
    </source>
</evidence>
<evidence type="ECO:0000313" key="2">
    <source>
        <dbReference type="EMBL" id="SPD71853.1"/>
    </source>
</evidence>
<proteinExistence type="predicted"/>
<protein>
    <submittedName>
        <fullName evidence="2">Uncharacterized protein</fullName>
    </submittedName>
</protein>
<name>A0A445MQW7_9BACT</name>
<accession>A0A445MQW7</accession>
<reference evidence="2" key="1">
    <citation type="submission" date="2018-01" db="EMBL/GenBank/DDBJ databases">
        <authorList>
            <person name="Regsiter A."/>
            <person name="William W."/>
        </authorList>
    </citation>
    <scope>NUCLEOTIDE SEQUENCE</scope>
    <source>
        <strain evidence="2">TRIP AH-1</strain>
    </source>
</reference>
<dbReference type="EMBL" id="OJIN01000010">
    <property type="protein sequence ID" value="SPD71853.1"/>
    <property type="molecule type" value="Genomic_DNA"/>
</dbReference>
<sequence length="61" mass="7075">MLELREDSKHLLVIYSDQRRGLKGLAFFILQLAGYSIDPAKYLLYNFAAYFLTVPAWFISS</sequence>
<keyword evidence="1" id="KW-1133">Transmembrane helix</keyword>
<keyword evidence="1" id="KW-0812">Transmembrane</keyword>
<organism evidence="2">
    <name type="scientific">uncultured Desulfobacterium sp</name>
    <dbReference type="NCBI Taxonomy" id="201089"/>
    <lineage>
        <taxon>Bacteria</taxon>
        <taxon>Pseudomonadati</taxon>
        <taxon>Thermodesulfobacteriota</taxon>
        <taxon>Desulfobacteria</taxon>
        <taxon>Desulfobacterales</taxon>
        <taxon>Desulfobacteriaceae</taxon>
        <taxon>Desulfobacterium</taxon>
        <taxon>environmental samples</taxon>
    </lineage>
</organism>
<gene>
    <name evidence="2" type="ORF">PITCH_A1070027</name>
</gene>
<dbReference type="AlphaFoldDB" id="A0A445MQW7"/>